<accession>A0A2N5U229</accession>
<dbReference type="EMBL" id="PGCI01000260">
    <property type="protein sequence ID" value="PLW31791.1"/>
    <property type="molecule type" value="Genomic_DNA"/>
</dbReference>
<feature type="region of interest" description="Disordered" evidence="1">
    <location>
        <begin position="49"/>
        <end position="78"/>
    </location>
</feature>
<gene>
    <name evidence="2" type="ORF">PCASD_17384</name>
</gene>
<dbReference type="AlphaFoldDB" id="A0A2N5U229"/>
<sequence>MSTKHHSTSLLPFEDNPKAIFCALNAAKRRAANLVQALYQRVQQRAEHSCLPPLPPSPPPPQSSGVLAPSLPPLPTIPPPLPPAVEPSIPFTPTRAGMIPFYLTDNLSSPFLRQPPEPCKLLNPLTMSGQSSNDKPDYLCLLMESQHSLLLQAQQDCAASVGRITRFEEASACHIVQLEEAILLLSAKDKDQPGRSHTSTSAPSDRVDLQLFRTADGPIYANPFQDVEAFLSWVNSVQIVFASKMVSHDTDRIRIVGSLIHKVNVLAFYSNQVDEFLQLSWSAFKSALFDFTLPPLWLTNLQDQLPDLCMYLELAETVVCGLPGELIDTGSQLKALVRNHELLLKRLFRYPKFKSCTQLFFDKLPLKAVSSCQPAGGLMQLTSAPIARAPCEDTVWCVHAFLDSQGRCHHCTKSCGSVPGNCPSSLNRAYVNIPPSFVTSSKPADYKPPKAWPPSLSGAGKPTQSPAGCAPSKVLVSAVEEANVVPDLEAASVTAFAAINEELRLTQEEHGSACQSFVAAARPSDNRSFGSGQ</sequence>
<dbReference type="Proteomes" id="UP000235392">
    <property type="component" value="Unassembled WGS sequence"/>
</dbReference>
<feature type="region of interest" description="Disordered" evidence="1">
    <location>
        <begin position="442"/>
        <end position="465"/>
    </location>
</feature>
<proteinExistence type="predicted"/>
<reference evidence="2 3" key="1">
    <citation type="submission" date="2017-11" db="EMBL/GenBank/DDBJ databases">
        <title>De novo assembly and phasing of dikaryotic genomes from two isolates of Puccinia coronata f. sp. avenae, the causal agent of oat crown rust.</title>
        <authorList>
            <person name="Miller M.E."/>
            <person name="Zhang Y."/>
            <person name="Omidvar V."/>
            <person name="Sperschneider J."/>
            <person name="Schwessinger B."/>
            <person name="Raley C."/>
            <person name="Palmer J.M."/>
            <person name="Garnica D."/>
            <person name="Upadhyaya N."/>
            <person name="Rathjen J."/>
            <person name="Taylor J.M."/>
            <person name="Park R.F."/>
            <person name="Dodds P.N."/>
            <person name="Hirsch C.D."/>
            <person name="Kianian S.F."/>
            <person name="Figueroa M."/>
        </authorList>
    </citation>
    <scope>NUCLEOTIDE SEQUENCE [LARGE SCALE GENOMIC DNA]</scope>
    <source>
        <strain evidence="2">12SD80</strain>
    </source>
</reference>
<protein>
    <submittedName>
        <fullName evidence="2">Uncharacterized protein</fullName>
    </submittedName>
</protein>
<evidence type="ECO:0000313" key="3">
    <source>
        <dbReference type="Proteomes" id="UP000235392"/>
    </source>
</evidence>
<feature type="compositionally biased region" description="Pro residues" evidence="1">
    <location>
        <begin position="52"/>
        <end position="62"/>
    </location>
</feature>
<name>A0A2N5U229_9BASI</name>
<organism evidence="2 3">
    <name type="scientific">Puccinia coronata f. sp. avenae</name>
    <dbReference type="NCBI Taxonomy" id="200324"/>
    <lineage>
        <taxon>Eukaryota</taxon>
        <taxon>Fungi</taxon>
        <taxon>Dikarya</taxon>
        <taxon>Basidiomycota</taxon>
        <taxon>Pucciniomycotina</taxon>
        <taxon>Pucciniomycetes</taxon>
        <taxon>Pucciniales</taxon>
        <taxon>Pucciniaceae</taxon>
        <taxon>Puccinia</taxon>
    </lineage>
</organism>
<evidence type="ECO:0000256" key="1">
    <source>
        <dbReference type="SAM" id="MobiDB-lite"/>
    </source>
</evidence>
<evidence type="ECO:0000313" key="2">
    <source>
        <dbReference type="EMBL" id="PLW31791.1"/>
    </source>
</evidence>
<comment type="caution">
    <text evidence="2">The sequence shown here is derived from an EMBL/GenBank/DDBJ whole genome shotgun (WGS) entry which is preliminary data.</text>
</comment>